<sequence>MKNRITRAVLAATAASLTLATVATATAAQAATDPVSRTDIVAHFDMAKGQSPENALIEPNGSVDVTFAGAHQVARIEPNGTTHILATLPAPADGGVHTPVLGFALATGLARTPDGTLYALYATGTKDLTGLWRLKPGHKTPERIAALPANSLPNGLAFDLRSNAFYITDSVLGRVWSVPSHGGRATAWSTAPELTPHGFLGANGARVHDGALWVTNLDQGTVVRIPIGNDHRAGRPAIQATGLQGIDDFAFTGRGNEILAALNKPNKIVRITDDGKNTTVLNASDGLQNPTSVAVRGKDVYIPSAAYTTATDPNLLHARLVRHGH</sequence>
<feature type="signal peptide" evidence="1">
    <location>
        <begin position="1"/>
        <end position="30"/>
    </location>
</feature>
<name>A0A3G2JQK3_9ACTN</name>
<accession>A0A3G2JQK3</accession>
<dbReference type="AlphaFoldDB" id="A0A3G2JQK3"/>
<dbReference type="SUPFAM" id="SSF63829">
    <property type="entry name" value="Calcium-dependent phosphotriesterase"/>
    <property type="match status" value="1"/>
</dbReference>
<gene>
    <name evidence="2" type="ORF">D9753_35670</name>
</gene>
<keyword evidence="3" id="KW-1185">Reference proteome</keyword>
<evidence type="ECO:0000313" key="3">
    <source>
        <dbReference type="Proteomes" id="UP000268329"/>
    </source>
</evidence>
<proteinExistence type="predicted"/>
<dbReference type="OrthoDB" id="9768084at2"/>
<organism evidence="2 3">
    <name type="scientific">Streptomyces dangxiongensis</name>
    <dbReference type="NCBI Taxonomy" id="1442032"/>
    <lineage>
        <taxon>Bacteria</taxon>
        <taxon>Bacillati</taxon>
        <taxon>Actinomycetota</taxon>
        <taxon>Actinomycetes</taxon>
        <taxon>Kitasatosporales</taxon>
        <taxon>Streptomycetaceae</taxon>
        <taxon>Streptomyces</taxon>
    </lineage>
</organism>
<evidence type="ECO:0008006" key="4">
    <source>
        <dbReference type="Google" id="ProtNLM"/>
    </source>
</evidence>
<dbReference type="PANTHER" id="PTHR42060">
    <property type="entry name" value="NHL REPEAT-CONTAINING PROTEIN-RELATED"/>
    <property type="match status" value="1"/>
</dbReference>
<dbReference type="PANTHER" id="PTHR42060:SF1">
    <property type="entry name" value="NHL REPEAT-CONTAINING PROTEIN"/>
    <property type="match status" value="1"/>
</dbReference>
<reference evidence="2 3" key="1">
    <citation type="submission" date="2018-10" db="EMBL/GenBank/DDBJ databases">
        <title>The genome of Streptomyces dangxiongensis Z022.</title>
        <authorList>
            <person name="Zhang B."/>
        </authorList>
    </citation>
    <scope>NUCLEOTIDE SEQUENCE [LARGE SCALE GENOMIC DNA]</scope>
    <source>
        <strain evidence="2 3">Z022</strain>
    </source>
</reference>
<dbReference type="KEGG" id="sdd:D9753_35670"/>
<dbReference type="InterPro" id="IPR052998">
    <property type="entry name" value="Hetero-Diels-Alderase-like"/>
</dbReference>
<protein>
    <recommendedName>
        <fullName evidence="4">SMP-30/Gluconolactonase/LRE-like region domain-containing protein</fullName>
    </recommendedName>
</protein>
<keyword evidence="1" id="KW-0732">Signal</keyword>
<dbReference type="InterPro" id="IPR011042">
    <property type="entry name" value="6-blade_b-propeller_TolB-like"/>
</dbReference>
<evidence type="ECO:0000256" key="1">
    <source>
        <dbReference type="SAM" id="SignalP"/>
    </source>
</evidence>
<evidence type="ECO:0000313" key="2">
    <source>
        <dbReference type="EMBL" id="AYN43319.1"/>
    </source>
</evidence>
<dbReference type="Proteomes" id="UP000268329">
    <property type="component" value="Chromosome"/>
</dbReference>
<dbReference type="Gene3D" id="2.120.10.30">
    <property type="entry name" value="TolB, C-terminal domain"/>
    <property type="match status" value="1"/>
</dbReference>
<dbReference type="RefSeq" id="WP_121790745.1">
    <property type="nucleotide sequence ID" value="NZ_CP033073.1"/>
</dbReference>
<feature type="chain" id="PRO_5018181156" description="SMP-30/Gluconolactonase/LRE-like region domain-containing protein" evidence="1">
    <location>
        <begin position="31"/>
        <end position="325"/>
    </location>
</feature>
<dbReference type="EMBL" id="CP033073">
    <property type="protein sequence ID" value="AYN43319.1"/>
    <property type="molecule type" value="Genomic_DNA"/>
</dbReference>